<dbReference type="EMBL" id="CM001880">
    <property type="protein sequence ID" value="EOX98779.1"/>
    <property type="molecule type" value="Genomic_DNA"/>
</dbReference>
<keyword evidence="3" id="KW-1185">Reference proteome</keyword>
<proteinExistence type="predicted"/>
<gene>
    <name evidence="2" type="ORF">TCM_007472</name>
</gene>
<feature type="compositionally biased region" description="Basic and acidic residues" evidence="1">
    <location>
        <begin position="48"/>
        <end position="63"/>
    </location>
</feature>
<sequence length="202" mass="21994">MRKHEKDMLKLKVSIQSLSVAMHTIEDRIVGWILDGLKSQGGPSHGAGLEHDDADDGQHHEPGVDIDDDVLGADGEHVTHVDDVIEEAMAVDVTLQSNDAEGKHLPPADAFIDAAAEAIVLYRESTLDAVEIRSSSLESSAVHHGAAEISDPTEWARLKMTSKYMASPFVDPLVTRRDVRDKIVEDYEAFKKEESASVTSAS</sequence>
<reference evidence="2 3" key="1">
    <citation type="journal article" date="2013" name="Genome Biol.">
        <title>The genome sequence of the most widely cultivated cacao type and its use to identify candidate genes regulating pod color.</title>
        <authorList>
            <person name="Motamayor J.C."/>
            <person name="Mockaitis K."/>
            <person name="Schmutz J."/>
            <person name="Haiminen N."/>
            <person name="Iii D.L."/>
            <person name="Cornejo O."/>
            <person name="Findley S.D."/>
            <person name="Zheng P."/>
            <person name="Utro F."/>
            <person name="Royaert S."/>
            <person name="Saski C."/>
            <person name="Jenkins J."/>
            <person name="Podicheti R."/>
            <person name="Zhao M."/>
            <person name="Scheffler B.E."/>
            <person name="Stack J.C."/>
            <person name="Feltus F.A."/>
            <person name="Mustiga G.M."/>
            <person name="Amores F."/>
            <person name="Phillips W."/>
            <person name="Marelli J.P."/>
            <person name="May G.D."/>
            <person name="Shapiro H."/>
            <person name="Ma J."/>
            <person name="Bustamante C.D."/>
            <person name="Schnell R.J."/>
            <person name="Main D."/>
            <person name="Gilbert D."/>
            <person name="Parida L."/>
            <person name="Kuhn D.N."/>
        </authorList>
    </citation>
    <scope>NUCLEOTIDE SEQUENCE [LARGE SCALE GENOMIC DNA]</scope>
    <source>
        <strain evidence="3">cv. Matina 1-6</strain>
    </source>
</reference>
<dbReference type="InParanoid" id="A0A061E174"/>
<name>A0A061E174_THECC</name>
<feature type="region of interest" description="Disordered" evidence="1">
    <location>
        <begin position="41"/>
        <end position="66"/>
    </location>
</feature>
<evidence type="ECO:0000256" key="1">
    <source>
        <dbReference type="SAM" id="MobiDB-lite"/>
    </source>
</evidence>
<dbReference type="Proteomes" id="UP000026915">
    <property type="component" value="Chromosome 2"/>
</dbReference>
<evidence type="ECO:0000313" key="3">
    <source>
        <dbReference type="Proteomes" id="UP000026915"/>
    </source>
</evidence>
<dbReference type="Gramene" id="EOX98779">
    <property type="protein sequence ID" value="EOX98779"/>
    <property type="gene ID" value="TCM_007472"/>
</dbReference>
<organism evidence="2 3">
    <name type="scientific">Theobroma cacao</name>
    <name type="common">Cacao</name>
    <name type="synonym">Cocoa</name>
    <dbReference type="NCBI Taxonomy" id="3641"/>
    <lineage>
        <taxon>Eukaryota</taxon>
        <taxon>Viridiplantae</taxon>
        <taxon>Streptophyta</taxon>
        <taxon>Embryophyta</taxon>
        <taxon>Tracheophyta</taxon>
        <taxon>Spermatophyta</taxon>
        <taxon>Magnoliopsida</taxon>
        <taxon>eudicotyledons</taxon>
        <taxon>Gunneridae</taxon>
        <taxon>Pentapetalae</taxon>
        <taxon>rosids</taxon>
        <taxon>malvids</taxon>
        <taxon>Malvales</taxon>
        <taxon>Malvaceae</taxon>
        <taxon>Byttnerioideae</taxon>
        <taxon>Theobroma</taxon>
    </lineage>
</organism>
<accession>A0A061E174</accession>
<dbReference type="AlphaFoldDB" id="A0A061E174"/>
<protein>
    <submittedName>
        <fullName evidence="2">Uncharacterized protein</fullName>
    </submittedName>
</protein>
<dbReference type="HOGENOM" id="CLU_089490_0_0_1"/>
<evidence type="ECO:0000313" key="2">
    <source>
        <dbReference type="EMBL" id="EOX98779.1"/>
    </source>
</evidence>